<keyword evidence="2" id="KW-1185">Reference proteome</keyword>
<dbReference type="Proteomes" id="UP000229366">
    <property type="component" value="Unassembled WGS sequence"/>
</dbReference>
<dbReference type="RefSeq" id="WP_232726013.1">
    <property type="nucleotide sequence ID" value="NZ_PGTX01000005.1"/>
</dbReference>
<organism evidence="1 2">
    <name type="scientific">Polynucleobacter brandtiae</name>
    <dbReference type="NCBI Taxonomy" id="1938816"/>
    <lineage>
        <taxon>Bacteria</taxon>
        <taxon>Pseudomonadati</taxon>
        <taxon>Pseudomonadota</taxon>
        <taxon>Betaproteobacteria</taxon>
        <taxon>Burkholderiales</taxon>
        <taxon>Burkholderiaceae</taxon>
        <taxon>Polynucleobacter</taxon>
    </lineage>
</organism>
<accession>A0A2M8VJ52</accession>
<evidence type="ECO:0000313" key="2">
    <source>
        <dbReference type="Proteomes" id="UP000229366"/>
    </source>
</evidence>
<protein>
    <submittedName>
        <fullName evidence="1">Uncharacterized protein</fullName>
    </submittedName>
</protein>
<evidence type="ECO:0000313" key="1">
    <source>
        <dbReference type="EMBL" id="PJI76947.1"/>
    </source>
</evidence>
<reference evidence="1 2" key="1">
    <citation type="submission" date="2017-11" db="EMBL/GenBank/DDBJ databases">
        <title>Genomic Encyclopedia of Type Strains, Phase III (KMG-III): the genomes of soil and plant-associated and newly described type strains.</title>
        <authorList>
            <person name="Whitman W."/>
        </authorList>
    </citation>
    <scope>NUCLEOTIDE SEQUENCE [LARGE SCALE GENOMIC DNA]</scope>
    <source>
        <strain evidence="1 2">UB-Domo-W1</strain>
    </source>
</reference>
<gene>
    <name evidence="1" type="ORF">B0G85_1866</name>
</gene>
<dbReference type="EMBL" id="PGTX01000005">
    <property type="protein sequence ID" value="PJI76947.1"/>
    <property type="molecule type" value="Genomic_DNA"/>
</dbReference>
<name>A0A2M8VJ52_9BURK</name>
<dbReference type="AlphaFoldDB" id="A0A2M8VJ52"/>
<comment type="caution">
    <text evidence="1">The sequence shown here is derived from an EMBL/GenBank/DDBJ whole genome shotgun (WGS) entry which is preliminary data.</text>
</comment>
<sequence>MKYTYIMLMMIPLANAVAEERLSAHSVEFEKISQECHFQFQQSQQSEGAQQANSSAKVDTIFDACMSARGWSSPKGNPSQAMLDDIQELIKASIVKMKASQEATCVDPTLKLYYERSSCLGDQITFEQLTDSSKITPAQKEVLIKQRAAVAVHQKEGIEFSRQVGGVMGGNIADLMETLLTPQNDQNNLDLYSGKITWGEYNQVRKSIATKFRETIKNLEQVDPIKPSPF</sequence>
<proteinExistence type="predicted"/>